<reference evidence="3" key="1">
    <citation type="submission" date="2024-06" db="EMBL/GenBank/DDBJ databases">
        <authorList>
            <person name="Ryan C."/>
        </authorList>
    </citation>
    <scope>NUCLEOTIDE SEQUENCE [LARGE SCALE GENOMIC DNA]</scope>
</reference>
<dbReference type="PANTHER" id="PTHR33207">
    <property type="entry name" value="F-BOX DOMAIN CONTAINING PROTEIN-RELATED"/>
    <property type="match status" value="1"/>
</dbReference>
<accession>A0ABC8VXQ9</accession>
<sequence>MCTHAAIPDDILELILVRLESTACLIRASSTCKRWRRLIAGVGFLRRFRSIHGPPIAGTYHDSARLRRPAGFVPSPSSGIDGRHFSLDFLPGIRDSGSSVIWTIKDTRAGLVLLARHDRRVEAGYKQDLVVCEPLSRRYEIIAPLSRSTWYGHTNAFLLDGDSSMTVADGGSIGLSNFKVISRTAASRHLDGTGGFKAAVFSSHGSSYRLETIRIHGQSSFRYFNLMGHSKGSIYWWVQGGIVVVVDRTTANVASFVLRDGVEGFDDDCDKATIATGRDGKARIMVGRHYSGDVKVFAARQMLAAGGSEWVLEKTIRLHTAATPSRQWQNSCWRFSWEPDCQRKGIVFIGSGRLFLALDLDSETIEDESALKLKLGYPLELPWPPVLRACTQPGTDLGDHDR</sequence>
<dbReference type="PROSITE" id="PS50181">
    <property type="entry name" value="FBOX"/>
    <property type="match status" value="1"/>
</dbReference>
<keyword evidence="3" id="KW-1185">Reference proteome</keyword>
<dbReference type="Pfam" id="PF12937">
    <property type="entry name" value="F-box-like"/>
    <property type="match status" value="1"/>
</dbReference>
<dbReference type="AlphaFoldDB" id="A0ABC8VXQ9"/>
<name>A0ABC8VXQ9_9POAL</name>
<organism evidence="2 3">
    <name type="scientific">Urochloa decumbens</name>
    <dbReference type="NCBI Taxonomy" id="240449"/>
    <lineage>
        <taxon>Eukaryota</taxon>
        <taxon>Viridiplantae</taxon>
        <taxon>Streptophyta</taxon>
        <taxon>Embryophyta</taxon>
        <taxon>Tracheophyta</taxon>
        <taxon>Spermatophyta</taxon>
        <taxon>Magnoliopsida</taxon>
        <taxon>Liliopsida</taxon>
        <taxon>Poales</taxon>
        <taxon>Poaceae</taxon>
        <taxon>PACMAD clade</taxon>
        <taxon>Panicoideae</taxon>
        <taxon>Panicodae</taxon>
        <taxon>Paniceae</taxon>
        <taxon>Melinidinae</taxon>
        <taxon>Urochloa</taxon>
    </lineage>
</organism>
<dbReference type="EMBL" id="OZ075121">
    <property type="protein sequence ID" value="CAL4898731.1"/>
    <property type="molecule type" value="Genomic_DNA"/>
</dbReference>
<dbReference type="InterPro" id="IPR036047">
    <property type="entry name" value="F-box-like_dom_sf"/>
</dbReference>
<reference evidence="2 3" key="2">
    <citation type="submission" date="2024-10" db="EMBL/GenBank/DDBJ databases">
        <authorList>
            <person name="Ryan C."/>
        </authorList>
    </citation>
    <scope>NUCLEOTIDE SEQUENCE [LARGE SCALE GENOMIC DNA]</scope>
</reference>
<dbReference type="SUPFAM" id="SSF81383">
    <property type="entry name" value="F-box domain"/>
    <property type="match status" value="1"/>
</dbReference>
<feature type="domain" description="F-box" evidence="1">
    <location>
        <begin position="1"/>
        <end position="51"/>
    </location>
</feature>
<dbReference type="Gene3D" id="1.20.1280.50">
    <property type="match status" value="1"/>
</dbReference>
<evidence type="ECO:0000313" key="3">
    <source>
        <dbReference type="Proteomes" id="UP001497457"/>
    </source>
</evidence>
<gene>
    <name evidence="2" type="ORF">URODEC1_LOCUS7889</name>
</gene>
<proteinExistence type="predicted"/>
<dbReference type="InterPro" id="IPR001810">
    <property type="entry name" value="F-box_dom"/>
</dbReference>
<evidence type="ECO:0000313" key="2">
    <source>
        <dbReference type="EMBL" id="CAL4898731.1"/>
    </source>
</evidence>
<protein>
    <recommendedName>
        <fullName evidence="1">F-box domain-containing protein</fullName>
    </recommendedName>
</protein>
<dbReference type="SMART" id="SM00256">
    <property type="entry name" value="FBOX"/>
    <property type="match status" value="1"/>
</dbReference>
<dbReference type="Proteomes" id="UP001497457">
    <property type="component" value="Chromosome 11b"/>
</dbReference>
<evidence type="ECO:0000259" key="1">
    <source>
        <dbReference type="PROSITE" id="PS50181"/>
    </source>
</evidence>